<protein>
    <submittedName>
        <fullName evidence="1">Uncharacterized protein</fullName>
    </submittedName>
</protein>
<evidence type="ECO:0000313" key="2">
    <source>
        <dbReference type="Proteomes" id="UP000294360"/>
    </source>
</evidence>
<dbReference type="KEGG" id="mtun:MTUNDRAET4_0062.1"/>
<dbReference type="EMBL" id="LR536451">
    <property type="protein sequence ID" value="VFU16334.1"/>
    <property type="molecule type" value="Genomic_DNA"/>
</dbReference>
<keyword evidence="1" id="KW-0614">Plasmid</keyword>
<accession>A0A4U8Z6M7</accession>
<geneLocation type="plasmid" evidence="1 2">
    <name>2</name>
</geneLocation>
<reference evidence="1 2" key="1">
    <citation type="submission" date="2019-03" db="EMBL/GenBank/DDBJ databases">
        <authorList>
            <person name="Kox A.R. M."/>
        </authorList>
    </citation>
    <scope>NUCLEOTIDE SEQUENCE [LARGE SCALE GENOMIC DNA]</scope>
    <source>
        <strain evidence="1">MTUNDRAET4 annotated genome</strain>
        <plasmid evidence="2">2</plasmid>
    </source>
</reference>
<organism evidence="1 2">
    <name type="scientific">Methylocella tundrae</name>
    <dbReference type="NCBI Taxonomy" id="227605"/>
    <lineage>
        <taxon>Bacteria</taxon>
        <taxon>Pseudomonadati</taxon>
        <taxon>Pseudomonadota</taxon>
        <taxon>Alphaproteobacteria</taxon>
        <taxon>Hyphomicrobiales</taxon>
        <taxon>Beijerinckiaceae</taxon>
        <taxon>Methylocella</taxon>
    </lineage>
</organism>
<proteinExistence type="predicted"/>
<dbReference type="Proteomes" id="UP000294360">
    <property type="component" value="Plasmid 2"/>
</dbReference>
<sequence>MRKSTNAFSFQRLSRLYSDEVGKMHRVARPQSVSAWGWYRDEIVQMTPRSQSLKAFVQVISVCHNIIQGSIHDLLLAGVHLEITARIR</sequence>
<name>A0A4U8Z6M7_METTU</name>
<dbReference type="AlphaFoldDB" id="A0A4U8Z6M7"/>
<gene>
    <name evidence="1" type="ORF">MTUNDRAET4_0062</name>
</gene>
<evidence type="ECO:0000313" key="1">
    <source>
        <dbReference type="EMBL" id="VFU16334.1"/>
    </source>
</evidence>